<accession>A0AAN9VJ33</accession>
<proteinExistence type="inferred from homology"/>
<evidence type="ECO:0008006" key="8">
    <source>
        <dbReference type="Google" id="ProtNLM"/>
    </source>
</evidence>
<dbReference type="PROSITE" id="PS50294">
    <property type="entry name" value="WD_REPEATS_REGION"/>
    <property type="match status" value="2"/>
</dbReference>
<dbReference type="Pfam" id="PF00400">
    <property type="entry name" value="WD40"/>
    <property type="match status" value="3"/>
</dbReference>
<evidence type="ECO:0000256" key="5">
    <source>
        <dbReference type="PROSITE-ProRule" id="PRU00221"/>
    </source>
</evidence>
<evidence type="ECO:0000256" key="3">
    <source>
        <dbReference type="ARBA" id="ARBA00022942"/>
    </source>
</evidence>
<comment type="similarity">
    <text evidence="4">Belongs to the WD repeat PAAF1/RPN14 family.</text>
</comment>
<feature type="repeat" description="WD" evidence="5">
    <location>
        <begin position="134"/>
        <end position="175"/>
    </location>
</feature>
<dbReference type="EMBL" id="JAZDUA010000165">
    <property type="protein sequence ID" value="KAK7865825.1"/>
    <property type="molecule type" value="Genomic_DNA"/>
</dbReference>
<evidence type="ECO:0000256" key="2">
    <source>
        <dbReference type="ARBA" id="ARBA00022737"/>
    </source>
</evidence>
<evidence type="ECO:0000256" key="1">
    <source>
        <dbReference type="ARBA" id="ARBA00022574"/>
    </source>
</evidence>
<dbReference type="Proteomes" id="UP001378592">
    <property type="component" value="Unassembled WGS sequence"/>
</dbReference>
<dbReference type="SUPFAM" id="SSF50978">
    <property type="entry name" value="WD40 repeat-like"/>
    <property type="match status" value="1"/>
</dbReference>
<dbReference type="InterPro" id="IPR015943">
    <property type="entry name" value="WD40/YVTN_repeat-like_dom_sf"/>
</dbReference>
<dbReference type="InterPro" id="IPR036322">
    <property type="entry name" value="WD40_repeat_dom_sf"/>
</dbReference>
<evidence type="ECO:0000313" key="7">
    <source>
        <dbReference type="Proteomes" id="UP001378592"/>
    </source>
</evidence>
<dbReference type="PROSITE" id="PS00678">
    <property type="entry name" value="WD_REPEATS_1"/>
    <property type="match status" value="1"/>
</dbReference>
<organism evidence="6 7">
    <name type="scientific">Gryllus longicercus</name>
    <dbReference type="NCBI Taxonomy" id="2509291"/>
    <lineage>
        <taxon>Eukaryota</taxon>
        <taxon>Metazoa</taxon>
        <taxon>Ecdysozoa</taxon>
        <taxon>Arthropoda</taxon>
        <taxon>Hexapoda</taxon>
        <taxon>Insecta</taxon>
        <taxon>Pterygota</taxon>
        <taxon>Neoptera</taxon>
        <taxon>Polyneoptera</taxon>
        <taxon>Orthoptera</taxon>
        <taxon>Ensifera</taxon>
        <taxon>Gryllidea</taxon>
        <taxon>Grylloidea</taxon>
        <taxon>Gryllidae</taxon>
        <taxon>Gryllinae</taxon>
        <taxon>Gryllus</taxon>
    </lineage>
</organism>
<reference evidence="6 7" key="1">
    <citation type="submission" date="2024-03" db="EMBL/GenBank/DDBJ databases">
        <title>The genome assembly and annotation of the cricket Gryllus longicercus Weissman &amp; Gray.</title>
        <authorList>
            <person name="Szrajer S."/>
            <person name="Gray D."/>
            <person name="Ylla G."/>
        </authorList>
    </citation>
    <scope>NUCLEOTIDE SEQUENCE [LARGE SCALE GENOMIC DNA]</scope>
    <source>
        <strain evidence="6">DAG 2021-001</strain>
        <tissue evidence="6">Whole body minus gut</tissue>
    </source>
</reference>
<dbReference type="PROSITE" id="PS50082">
    <property type="entry name" value="WD_REPEATS_2"/>
    <property type="match status" value="3"/>
</dbReference>
<keyword evidence="2" id="KW-0677">Repeat</keyword>
<dbReference type="Gene3D" id="2.130.10.10">
    <property type="entry name" value="YVTN repeat-like/Quinoprotein amine dehydrogenase"/>
    <property type="match status" value="2"/>
</dbReference>
<evidence type="ECO:0000313" key="6">
    <source>
        <dbReference type="EMBL" id="KAK7865825.1"/>
    </source>
</evidence>
<feature type="repeat" description="WD" evidence="5">
    <location>
        <begin position="176"/>
        <end position="208"/>
    </location>
</feature>
<keyword evidence="1 5" id="KW-0853">WD repeat</keyword>
<dbReference type="AlphaFoldDB" id="A0AAN9VJ33"/>
<gene>
    <name evidence="6" type="ORF">R5R35_001281</name>
</gene>
<dbReference type="PANTHER" id="PTHR19857:SF19">
    <property type="entry name" value="26S PROTEASOME REGULATORY SUBUNIT RPN14"/>
    <property type="match status" value="1"/>
</dbReference>
<dbReference type="InterPro" id="IPR001680">
    <property type="entry name" value="WD40_rpt"/>
</dbReference>
<protein>
    <recommendedName>
        <fullName evidence="8">Proteasomal ATPase-associated factor 1</fullName>
    </recommendedName>
</protein>
<comment type="caution">
    <text evidence="6">The sequence shown here is derived from an EMBL/GenBank/DDBJ whole genome shotgun (WGS) entry which is preliminary data.</text>
</comment>
<dbReference type="PANTHER" id="PTHR19857">
    <property type="entry name" value="MITOCHONDRIAL DIVISION PROTEIN 1-RELATED"/>
    <property type="match status" value="1"/>
</dbReference>
<dbReference type="GO" id="GO:0000502">
    <property type="term" value="C:proteasome complex"/>
    <property type="evidence" value="ECO:0007669"/>
    <property type="project" value="UniProtKB-KW"/>
</dbReference>
<name>A0AAN9VJ33_9ORTH</name>
<keyword evidence="7" id="KW-1185">Reference proteome</keyword>
<keyword evidence="3" id="KW-0647">Proteasome</keyword>
<dbReference type="InterPro" id="IPR019775">
    <property type="entry name" value="WD40_repeat_CS"/>
</dbReference>
<sequence>MSYKIIEAPVISIQCDWNETLRSAKGEAWVSCKYRGQNSAHGKITSQGLSQGIPSLTVTDNFVVDSISKSTIQIKYLSSSTLYVFIAPDRSYNSAHNKSVISCDVTPNGLCVSACTDNKLQVWDTKTGVIRRTLEGHVGNVYKCRFFPSGIVALSGGADMQLKIWSAETGQCPVTLSGHTAAITDFCIVERGRNIISVSKDGFAKLWDCGMSACLADLVNHKSAINCCCLTVTSGNIKIEDPEIASSNREIGTKDKLLIVGCEDGGVFVVAVWNRKEIQSQSLESAVNCITSLGDQYLVGCQNGQILMFKIGEGVNEPALCWFESNSAILSVLCYNEIGFFAGRADGSCTYFDVSSDHEHRIQLTGPDCDPIYDIAFDGTFIYTACRDAVVRKYDVAKVIESIFMC</sequence>
<evidence type="ECO:0000256" key="4">
    <source>
        <dbReference type="ARBA" id="ARBA00038321"/>
    </source>
</evidence>
<dbReference type="SMART" id="SM00320">
    <property type="entry name" value="WD40"/>
    <property type="match status" value="6"/>
</dbReference>
<feature type="repeat" description="WD" evidence="5">
    <location>
        <begin position="93"/>
        <end position="133"/>
    </location>
</feature>
<dbReference type="InterPro" id="IPR051179">
    <property type="entry name" value="WD_repeat_multifunction"/>
</dbReference>